<dbReference type="InterPro" id="IPR016169">
    <property type="entry name" value="FAD-bd_PCMH_sub2"/>
</dbReference>
<keyword evidence="4" id="KW-1185">Reference proteome</keyword>
<dbReference type="Pfam" id="PF04030">
    <property type="entry name" value="ALO"/>
    <property type="match status" value="1"/>
</dbReference>
<sequence>MRGDYTHVACVTPGVCRAGREWQTASVPANDAAPVWENWARTARATPARIARPRDEPEIAGLVARAAASGMRVRARGAGHSFTPAAVTDGLLLDLDRLAGIEAVERRHDGTARVTVRAGTRLYHLHHLLASHGLAMANLGDIDRQTIAGAISTGTHGTGLAFGGLATQVSGVRVVTADGTVRAGGVDDPAGSPARELFELARLGLGSAGVITALTLEAVPAFWLRAREEPAPLRPVLADLDAFARSADHAEFFWFPGTRRALTIRNERLSPDDAARWATDRSGLKGRLRLVGQEARGLVDEELLSNGMFEAINRLATAAPGLTASLNRLSARALAPREHVAPSYEVYCHRRRVRFREMEYAVPRADLGDVLRELDAWLHRTAEPVPFPVEVRFAAPDDVWLSTARGRDTAYVAVHQYVRMSHRRWFDAAERILVAADGRPHWGKLHTRTAEHLARHYPLDDVARVRGAFDPDGVFSNPYVDAVLGQPAGGSRA</sequence>
<evidence type="ECO:0000313" key="4">
    <source>
        <dbReference type="Proteomes" id="UP000291758"/>
    </source>
</evidence>
<dbReference type="InterPro" id="IPR016166">
    <property type="entry name" value="FAD-bd_PCMH"/>
</dbReference>
<dbReference type="SUPFAM" id="SSF56176">
    <property type="entry name" value="FAD-binding/transporter-associated domain-like"/>
    <property type="match status" value="1"/>
</dbReference>
<dbReference type="GO" id="GO:0016020">
    <property type="term" value="C:membrane"/>
    <property type="evidence" value="ECO:0007669"/>
    <property type="project" value="InterPro"/>
</dbReference>
<dbReference type="Proteomes" id="UP000291758">
    <property type="component" value="Chromosome"/>
</dbReference>
<dbReference type="Pfam" id="PF01565">
    <property type="entry name" value="FAD_binding_4"/>
    <property type="match status" value="1"/>
</dbReference>
<name>A0A4P6EMR9_9MICO</name>
<dbReference type="GO" id="GO:0003885">
    <property type="term" value="F:D-arabinono-1,4-lactone oxidase activity"/>
    <property type="evidence" value="ECO:0007669"/>
    <property type="project" value="InterPro"/>
</dbReference>
<dbReference type="KEGG" id="xyl:ET495_10745"/>
<dbReference type="PROSITE" id="PS51387">
    <property type="entry name" value="FAD_PCMH"/>
    <property type="match status" value="1"/>
</dbReference>
<feature type="domain" description="FAD-binding PCMH-type" evidence="2">
    <location>
        <begin position="43"/>
        <end position="221"/>
    </location>
</feature>
<reference evidence="3 4" key="1">
    <citation type="submission" date="2019-01" db="EMBL/GenBank/DDBJ databases">
        <title>Genome sequencing of strain 2JSPR-7.</title>
        <authorList>
            <person name="Heo J."/>
            <person name="Kim S.-J."/>
            <person name="Kim J.-S."/>
            <person name="Hong S.-B."/>
            <person name="Kwon S.-W."/>
        </authorList>
    </citation>
    <scope>NUCLEOTIDE SEQUENCE [LARGE SCALE GENOMIC DNA]</scope>
    <source>
        <strain evidence="3 4">2JSPR-7</strain>
    </source>
</reference>
<dbReference type="Gene3D" id="1.10.45.10">
    <property type="entry name" value="Vanillyl-alcohol Oxidase, Chain A, domain 4"/>
    <property type="match status" value="1"/>
</dbReference>
<dbReference type="OrthoDB" id="9800184at2"/>
<dbReference type="InterPro" id="IPR016171">
    <property type="entry name" value="Vanillyl_alc_oxidase_C-sub2"/>
</dbReference>
<dbReference type="GO" id="GO:0080049">
    <property type="term" value="F:L-gulono-1,4-lactone dehydrogenase activity"/>
    <property type="evidence" value="ECO:0007669"/>
    <property type="project" value="TreeGrafter"/>
</dbReference>
<dbReference type="InterPro" id="IPR007173">
    <property type="entry name" value="ALO_C"/>
</dbReference>
<evidence type="ECO:0000313" key="3">
    <source>
        <dbReference type="EMBL" id="QAY63646.1"/>
    </source>
</evidence>
<organism evidence="3 4">
    <name type="scientific">Xylanimonas allomyrinae</name>
    <dbReference type="NCBI Taxonomy" id="2509459"/>
    <lineage>
        <taxon>Bacteria</taxon>
        <taxon>Bacillati</taxon>
        <taxon>Actinomycetota</taxon>
        <taxon>Actinomycetes</taxon>
        <taxon>Micrococcales</taxon>
        <taxon>Promicromonosporaceae</taxon>
        <taxon>Xylanimonas</taxon>
    </lineage>
</organism>
<dbReference type="EMBL" id="CP035495">
    <property type="protein sequence ID" value="QAY63646.1"/>
    <property type="molecule type" value="Genomic_DNA"/>
</dbReference>
<dbReference type="PIRSF" id="PIRSF000136">
    <property type="entry name" value="LGO_GLO"/>
    <property type="match status" value="1"/>
</dbReference>
<dbReference type="InterPro" id="IPR006094">
    <property type="entry name" value="Oxid_FAD_bind_N"/>
</dbReference>
<protein>
    <submittedName>
        <fullName evidence="3">FAD-binding protein</fullName>
    </submittedName>
</protein>
<proteinExistence type="predicted"/>
<dbReference type="InterPro" id="IPR036318">
    <property type="entry name" value="FAD-bd_PCMH-like_sf"/>
</dbReference>
<dbReference type="PANTHER" id="PTHR43762:SF1">
    <property type="entry name" value="D-ARABINONO-1,4-LACTONE OXIDASE"/>
    <property type="match status" value="1"/>
</dbReference>
<dbReference type="Gene3D" id="3.30.43.10">
    <property type="entry name" value="Uridine Diphospho-n-acetylenolpyruvylglucosamine Reductase, domain 2"/>
    <property type="match status" value="1"/>
</dbReference>
<dbReference type="InterPro" id="IPR016167">
    <property type="entry name" value="FAD-bd_PCMH_sub1"/>
</dbReference>
<dbReference type="AlphaFoldDB" id="A0A4P6EMR9"/>
<dbReference type="PANTHER" id="PTHR43762">
    <property type="entry name" value="L-GULONOLACTONE OXIDASE"/>
    <property type="match status" value="1"/>
</dbReference>
<gene>
    <name evidence="3" type="ORF">ET495_10745</name>
</gene>
<keyword evidence="1" id="KW-0560">Oxidoreductase</keyword>
<dbReference type="Gene3D" id="3.30.70.2520">
    <property type="match status" value="1"/>
</dbReference>
<dbReference type="NCBIfam" id="TIGR01679">
    <property type="entry name" value="bact_FAD_ox"/>
    <property type="match status" value="1"/>
</dbReference>
<accession>A0A4P6EMR9</accession>
<dbReference type="Gene3D" id="3.30.465.10">
    <property type="match status" value="1"/>
</dbReference>
<dbReference type="GO" id="GO:0071949">
    <property type="term" value="F:FAD binding"/>
    <property type="evidence" value="ECO:0007669"/>
    <property type="project" value="InterPro"/>
</dbReference>
<dbReference type="InterPro" id="IPR010031">
    <property type="entry name" value="FAD_lactone_oxidase-like"/>
</dbReference>
<evidence type="ECO:0000256" key="1">
    <source>
        <dbReference type="ARBA" id="ARBA00023002"/>
    </source>
</evidence>
<evidence type="ECO:0000259" key="2">
    <source>
        <dbReference type="PROSITE" id="PS51387"/>
    </source>
</evidence>